<gene>
    <name evidence="2" type="ORF">I6K02_09690</name>
</gene>
<sequence length="57" mass="5583">MTQMMLDMRAAFAAPAVRAPAAIVRRFVGVAIVVGGAAVLAVHALHAIAAGASIAGA</sequence>
<name>A0A892HZC4_9BURK</name>
<reference evidence="2 3" key="1">
    <citation type="submission" date="2021-02" db="EMBL/GenBank/DDBJ databases">
        <title>FDA dAtabase for Regulatory Grade micrObial Sequences (FDA-ARGOS): Supporting development and validation of Infectious Disease Dx tests.</title>
        <authorList>
            <person name="Minogue T."/>
            <person name="Wolcott M."/>
            <person name="Wasieloski L."/>
            <person name="Aguilar W."/>
            <person name="Moore D."/>
            <person name="Jaissle J."/>
            <person name="Tallon L."/>
            <person name="Sadzewicz L."/>
            <person name="Zhao X."/>
            <person name="Boylan J."/>
            <person name="Ott S."/>
            <person name="Bowen H."/>
            <person name="Vavikolanu K."/>
            <person name="Mehta A."/>
            <person name="Aluvathingal J."/>
            <person name="Nadendla S."/>
            <person name="Yan Y."/>
            <person name="Sichtig H."/>
        </authorList>
    </citation>
    <scope>NUCLEOTIDE SEQUENCE [LARGE SCALE GENOMIC DNA]</scope>
    <source>
        <strain evidence="2 3">FDAARGOS_1272</strain>
    </source>
</reference>
<dbReference type="AlphaFoldDB" id="A0A892HZC4"/>
<dbReference type="Proteomes" id="UP000625568">
    <property type="component" value="Chromosome 1"/>
</dbReference>
<keyword evidence="1" id="KW-0812">Transmembrane</keyword>
<protein>
    <submittedName>
        <fullName evidence="2">Uncharacterized protein</fullName>
    </submittedName>
</protein>
<accession>A0A892HZC4</accession>
<dbReference type="GeneID" id="93126899"/>
<dbReference type="RefSeq" id="WP_094190630.1">
    <property type="nucleotide sequence ID" value="NZ_CABVPR010000074.1"/>
</dbReference>
<keyword evidence="1" id="KW-1133">Transmembrane helix</keyword>
<keyword evidence="1" id="KW-0472">Membrane</keyword>
<dbReference type="EMBL" id="CP069482">
    <property type="protein sequence ID" value="QRO76205.1"/>
    <property type="molecule type" value="Genomic_DNA"/>
</dbReference>
<evidence type="ECO:0000313" key="2">
    <source>
        <dbReference type="EMBL" id="QRO76205.1"/>
    </source>
</evidence>
<keyword evidence="3" id="KW-1185">Reference proteome</keyword>
<evidence type="ECO:0000313" key="3">
    <source>
        <dbReference type="Proteomes" id="UP000625568"/>
    </source>
</evidence>
<proteinExistence type="predicted"/>
<feature type="transmembrane region" description="Helical" evidence="1">
    <location>
        <begin position="31"/>
        <end position="55"/>
    </location>
</feature>
<evidence type="ECO:0000256" key="1">
    <source>
        <dbReference type="SAM" id="Phobius"/>
    </source>
</evidence>
<organism evidence="2 3">
    <name type="scientific">Burkholderia dolosa</name>
    <dbReference type="NCBI Taxonomy" id="152500"/>
    <lineage>
        <taxon>Bacteria</taxon>
        <taxon>Pseudomonadati</taxon>
        <taxon>Pseudomonadota</taxon>
        <taxon>Betaproteobacteria</taxon>
        <taxon>Burkholderiales</taxon>
        <taxon>Burkholderiaceae</taxon>
        <taxon>Burkholderia</taxon>
        <taxon>Burkholderia cepacia complex</taxon>
    </lineage>
</organism>